<feature type="transmembrane region" description="Helical" evidence="1">
    <location>
        <begin position="41"/>
        <end position="62"/>
    </location>
</feature>
<accession>A0A1L6JBA3</accession>
<evidence type="ECO:0000313" key="2">
    <source>
        <dbReference type="EMBL" id="APR53156.1"/>
    </source>
</evidence>
<name>A0A1L6JBA3_9SPHN</name>
<dbReference type="EMBL" id="QQWO01000005">
    <property type="protein sequence ID" value="RSV04734.1"/>
    <property type="molecule type" value="Genomic_DNA"/>
</dbReference>
<gene>
    <name evidence="2" type="ORF">BRX40_12640</name>
    <name evidence="3" type="ORF">CA257_07420</name>
</gene>
<dbReference type="GeneID" id="44133411"/>
<reference evidence="2" key="1">
    <citation type="submission" date="2016-12" db="EMBL/GenBank/DDBJ databases">
        <title>Whole genome sequencing of Sphingomonas koreensis.</title>
        <authorList>
            <person name="Conlan S."/>
            <person name="Thomas P.J."/>
            <person name="Mullikin J."/>
            <person name="Palmore T.N."/>
            <person name="Frank K.M."/>
            <person name="Segre J.A."/>
        </authorList>
    </citation>
    <scope>NUCLEOTIDE SEQUENCE</scope>
    <source>
        <strain evidence="2">ABOJV</strain>
    </source>
</reference>
<reference evidence="4" key="2">
    <citation type="submission" date="2016-12" db="EMBL/GenBank/DDBJ databases">
        <title>Whole genome sequencing of Sphingomonas sp. ABOJV.</title>
        <authorList>
            <person name="Conlan S."/>
            <person name="Thomas P.J."/>
            <person name="Mullikin J."/>
            <person name="Palmore T.N."/>
            <person name="Frank K.M."/>
            <person name="Segre J.A."/>
        </authorList>
    </citation>
    <scope>NUCLEOTIDE SEQUENCE [LARGE SCALE GENOMIC DNA]</scope>
    <source>
        <strain evidence="4">ABOJV</strain>
    </source>
</reference>
<keyword evidence="4" id="KW-1185">Reference proteome</keyword>
<evidence type="ECO:0000313" key="3">
    <source>
        <dbReference type="EMBL" id="RSV04734.1"/>
    </source>
</evidence>
<dbReference type="Proteomes" id="UP000185161">
    <property type="component" value="Chromosome"/>
</dbReference>
<protein>
    <submittedName>
        <fullName evidence="2">Uncharacterized protein</fullName>
    </submittedName>
</protein>
<dbReference type="EMBL" id="CP018820">
    <property type="protein sequence ID" value="APR53156.1"/>
    <property type="molecule type" value="Genomic_DNA"/>
</dbReference>
<organism evidence="2 4">
    <name type="scientific">Sphingomonas koreensis</name>
    <dbReference type="NCBI Taxonomy" id="93064"/>
    <lineage>
        <taxon>Bacteria</taxon>
        <taxon>Pseudomonadati</taxon>
        <taxon>Pseudomonadota</taxon>
        <taxon>Alphaproteobacteria</taxon>
        <taxon>Sphingomonadales</taxon>
        <taxon>Sphingomonadaceae</taxon>
        <taxon>Sphingomonas</taxon>
    </lineage>
</organism>
<proteinExistence type="predicted"/>
<evidence type="ECO:0000313" key="4">
    <source>
        <dbReference type="Proteomes" id="UP000185161"/>
    </source>
</evidence>
<dbReference type="Proteomes" id="UP000286681">
    <property type="component" value="Unassembled WGS sequence"/>
</dbReference>
<keyword evidence="1" id="KW-0812">Transmembrane</keyword>
<dbReference type="KEGG" id="skr:BRX40_12640"/>
<evidence type="ECO:0000313" key="5">
    <source>
        <dbReference type="Proteomes" id="UP000286681"/>
    </source>
</evidence>
<reference evidence="3 5" key="3">
    <citation type="submission" date="2018-07" db="EMBL/GenBank/DDBJ databases">
        <title>Genomic and Epidemiologic Investigation of an Indolent Hospital Outbreak.</title>
        <authorList>
            <person name="Johnson R.C."/>
            <person name="Deming C."/>
            <person name="Conlan S."/>
            <person name="Zellmer C.J."/>
            <person name="Michelin A.V."/>
            <person name="Lee-Lin S."/>
            <person name="Thomas P.J."/>
            <person name="Park M."/>
            <person name="Weingarten R.A."/>
            <person name="Less J."/>
            <person name="Dekker J.P."/>
            <person name="Frank K.M."/>
            <person name="Musser K.A."/>
            <person name="Mcquiston J.R."/>
            <person name="Henderson D.K."/>
            <person name="Lau A.F."/>
            <person name="Palmore T.N."/>
            <person name="Segre J.A."/>
        </authorList>
    </citation>
    <scope>NUCLEOTIDE SEQUENCE [LARGE SCALE GENOMIC DNA]</scope>
    <source>
        <strain evidence="3 5">SK-NIH.Env10_0317</strain>
    </source>
</reference>
<keyword evidence="1" id="KW-1133">Transmembrane helix</keyword>
<dbReference type="STRING" id="93064.BRX40_12640"/>
<dbReference type="AlphaFoldDB" id="A0A1L6JBA3"/>
<evidence type="ECO:0000256" key="1">
    <source>
        <dbReference type="SAM" id="Phobius"/>
    </source>
</evidence>
<dbReference type="RefSeq" id="WP_075151828.1">
    <property type="nucleotide sequence ID" value="NZ_CP018820.1"/>
</dbReference>
<sequence length="98" mass="10520">METIDDKIERLSPEIYDPRLAEHEAEWMAAFAARGKARPNAAFTSSGAVAVAMALVIGMASADLERFGRANIGAPAEERVMTPFSLEMPLAPSTLLAE</sequence>
<keyword evidence="1" id="KW-0472">Membrane</keyword>